<sequence>MSKIQKRQTIRQSVSYPAGTAFAYKIPEGYFGNLTEEQEAKVRAMWAIGFKFIEICEAEEDADKEKTLEEKYVPPAKQSRRLPQGTSETHQKYPMLVNEILSLLPTTEHNLEKLARQAVEALDHWTPEMYRLIVLRVVKHEHPDALALRFLRASKWDIIKAMTMMGQTIYWRTIEAGVDDDILRHGEGGAAEDEKNNRGIARALGADFMKQARWGKSFIHGVDRAGRPITHIRVRLHRSSDQSVQSLERYTLYLLELARLSLRHPIETGTILLDLSGFKFANFDLTPLKFILKQSETNYPGSLGLILIHNAPFGLKTIWRLLRVWLDKELTSKVKFTYGKKGLRRWIAPDQMIKELGGDEDWEYTYDEPLPDENIQMKDTETRDRLLEERRLLSLRFEDLTKEWVMNAQLSEKAREICERRNKCVEDLADNYWRLDPYVRARSIYDRQGYFRGADGVEWYPAKAEEDSLREMMEKVKSIDSCGASHYEGVSDTGDESCYESD</sequence>
<dbReference type="SUPFAM" id="SSF46938">
    <property type="entry name" value="CRAL/TRIO N-terminal domain"/>
    <property type="match status" value="1"/>
</dbReference>
<evidence type="ECO:0000259" key="2">
    <source>
        <dbReference type="PROSITE" id="PS50191"/>
    </source>
</evidence>
<feature type="region of interest" description="Disordered" evidence="1">
    <location>
        <begin position="67"/>
        <end position="88"/>
    </location>
</feature>
<dbReference type="EMBL" id="LSBJ02000004">
    <property type="protein sequence ID" value="OAQ66808.1"/>
    <property type="molecule type" value="Genomic_DNA"/>
</dbReference>
<dbReference type="STRING" id="1380566.A0A179FNF4"/>
<dbReference type="SUPFAM" id="SSF52087">
    <property type="entry name" value="CRAL/TRIO domain"/>
    <property type="match status" value="1"/>
</dbReference>
<dbReference type="Pfam" id="PF03765">
    <property type="entry name" value="CRAL_TRIO_N"/>
    <property type="match status" value="1"/>
</dbReference>
<dbReference type="PANTHER" id="PTHR46590">
    <property type="entry name" value="PHOSPHATIDYLINOSITOL TRANSFER PROTEIN CSR1-RELATED"/>
    <property type="match status" value="1"/>
</dbReference>
<gene>
    <name evidence="3" type="ORF">VFPPC_08321</name>
</gene>
<reference evidence="3 4" key="1">
    <citation type="journal article" date="2016" name="PLoS Pathog.">
        <title>Biosynthesis of antibiotic leucinostatins in bio-control fungus Purpureocillium lilacinum and their inhibition on phytophthora revealed by genome mining.</title>
        <authorList>
            <person name="Wang G."/>
            <person name="Liu Z."/>
            <person name="Lin R."/>
            <person name="Li E."/>
            <person name="Mao Z."/>
            <person name="Ling J."/>
            <person name="Yang Y."/>
            <person name="Yin W.B."/>
            <person name="Xie B."/>
        </authorList>
    </citation>
    <scope>NUCLEOTIDE SEQUENCE [LARGE SCALE GENOMIC DNA]</scope>
    <source>
        <strain evidence="3">170</strain>
    </source>
</reference>
<dbReference type="KEGG" id="pchm:VFPPC_08321"/>
<proteinExistence type="predicted"/>
<evidence type="ECO:0000256" key="1">
    <source>
        <dbReference type="SAM" id="MobiDB-lite"/>
    </source>
</evidence>
<dbReference type="PROSITE" id="PS50191">
    <property type="entry name" value="CRAL_TRIO"/>
    <property type="match status" value="1"/>
</dbReference>
<dbReference type="GeneID" id="28851043"/>
<dbReference type="CDD" id="cd00170">
    <property type="entry name" value="SEC14"/>
    <property type="match status" value="1"/>
</dbReference>
<dbReference type="Pfam" id="PF00650">
    <property type="entry name" value="CRAL_TRIO"/>
    <property type="match status" value="1"/>
</dbReference>
<evidence type="ECO:0000313" key="4">
    <source>
        <dbReference type="Proteomes" id="UP000078397"/>
    </source>
</evidence>
<comment type="caution">
    <text evidence="3">The sequence shown here is derived from an EMBL/GenBank/DDBJ whole genome shotgun (WGS) entry which is preliminary data.</text>
</comment>
<accession>A0A179FNF4</accession>
<dbReference type="InterPro" id="IPR052432">
    <property type="entry name" value="PITP/CRAL-TRIO"/>
</dbReference>
<dbReference type="AlphaFoldDB" id="A0A179FNF4"/>
<organism evidence="3 4">
    <name type="scientific">Pochonia chlamydosporia 170</name>
    <dbReference type="NCBI Taxonomy" id="1380566"/>
    <lineage>
        <taxon>Eukaryota</taxon>
        <taxon>Fungi</taxon>
        <taxon>Dikarya</taxon>
        <taxon>Ascomycota</taxon>
        <taxon>Pezizomycotina</taxon>
        <taxon>Sordariomycetes</taxon>
        <taxon>Hypocreomycetidae</taxon>
        <taxon>Hypocreales</taxon>
        <taxon>Clavicipitaceae</taxon>
        <taxon>Pochonia</taxon>
    </lineage>
</organism>
<evidence type="ECO:0000313" key="3">
    <source>
        <dbReference type="EMBL" id="OAQ66808.1"/>
    </source>
</evidence>
<dbReference type="Proteomes" id="UP000078397">
    <property type="component" value="Unassembled WGS sequence"/>
</dbReference>
<dbReference type="PANTHER" id="PTHR46590:SF1">
    <property type="entry name" value="PHOSPHATIDYLINOSITOL TRANSFER PROTEIN CSR1"/>
    <property type="match status" value="1"/>
</dbReference>
<dbReference type="InterPro" id="IPR036273">
    <property type="entry name" value="CRAL/TRIO_N_dom_sf"/>
</dbReference>
<dbReference type="SMART" id="SM01100">
    <property type="entry name" value="CRAL_TRIO_N"/>
    <property type="match status" value="1"/>
</dbReference>
<keyword evidence="4" id="KW-1185">Reference proteome</keyword>
<dbReference type="OrthoDB" id="43460at2759"/>
<dbReference type="Gene3D" id="3.40.525.10">
    <property type="entry name" value="CRAL-TRIO lipid binding domain"/>
    <property type="match status" value="1"/>
</dbReference>
<name>A0A179FNF4_METCM</name>
<feature type="domain" description="CRAL-TRIO" evidence="2">
    <location>
        <begin position="219"/>
        <end position="364"/>
    </location>
</feature>
<dbReference type="InterPro" id="IPR001251">
    <property type="entry name" value="CRAL-TRIO_dom"/>
</dbReference>
<dbReference type="InterPro" id="IPR036865">
    <property type="entry name" value="CRAL-TRIO_dom_sf"/>
</dbReference>
<dbReference type="RefSeq" id="XP_018143895.1">
    <property type="nucleotide sequence ID" value="XM_018287049.1"/>
</dbReference>
<protein>
    <submittedName>
        <fullName evidence="3">CRAL/TRIO domain-containing protein</fullName>
    </submittedName>
</protein>
<dbReference type="InterPro" id="IPR011074">
    <property type="entry name" value="CRAL/TRIO_N_dom"/>
</dbReference>
<dbReference type="SMART" id="SM00516">
    <property type="entry name" value="SEC14"/>
    <property type="match status" value="1"/>
</dbReference>